<feature type="compositionally biased region" description="Polar residues" evidence="1">
    <location>
        <begin position="410"/>
        <end position="431"/>
    </location>
</feature>
<sequence length="449" mass="49861">MGLGNFFKSLFCIPTDDHSAPILRGAQPLPYSSTRTVKSPSTHRSLQHSVNFQDSSRPTSVVEYRSKADTISVKSIRELELTDEDDASEISQESYKPLGGLNNFTLEILNEQIDFSKSVINEIPLNILSNVESDIDVGQYSGKPRSLLTVKSKKTVNSGPVYPSSNRAISHKSQTVKKKDRTIQSVERVFSKGKSKSKNPSKVPSVKSRNETFEKSNGQEDNSAGFELNFVAAPGRQLLSKESFSFGPDFSDFTVDDQILKDLEIPSDTPDIADIPPDVPEKDFANLLVDKNINDVGLDVPPPRPPKELTVKNSVDQNATLEVNEYSNRRSNYTSPFVSSLNGFDSLNYIDFDQSFLLESNSSILPKLNTHDINRNNADPENKPTDSPKLPESPHNRSKSLAYRSKDSLKNASNDAEPTNRSNSADVNTLMRSGRMNESDDFILDVMFL</sequence>
<gene>
    <name evidence="2" type="ORF">AYI68_g3233</name>
</gene>
<feature type="compositionally biased region" description="Polar residues" evidence="1">
    <location>
        <begin position="155"/>
        <end position="173"/>
    </location>
</feature>
<accession>A0A1R0H0I2</accession>
<evidence type="ECO:0000313" key="2">
    <source>
        <dbReference type="EMBL" id="OLY82639.1"/>
    </source>
</evidence>
<evidence type="ECO:0000256" key="1">
    <source>
        <dbReference type="SAM" id="MobiDB-lite"/>
    </source>
</evidence>
<dbReference type="AlphaFoldDB" id="A0A1R0H0I2"/>
<evidence type="ECO:0000313" key="3">
    <source>
        <dbReference type="Proteomes" id="UP000187455"/>
    </source>
</evidence>
<dbReference type="Proteomes" id="UP000187455">
    <property type="component" value="Unassembled WGS sequence"/>
</dbReference>
<feature type="compositionally biased region" description="Basic and acidic residues" evidence="1">
    <location>
        <begin position="208"/>
        <end position="218"/>
    </location>
</feature>
<reference evidence="2 3" key="1">
    <citation type="journal article" date="2016" name="Mol. Biol. Evol.">
        <title>Genome-Wide Survey of Gut Fungi (Harpellales) Reveals the First Horizontally Transferred Ubiquitin Gene from a Mosquito Host.</title>
        <authorList>
            <person name="Wang Y."/>
            <person name="White M.M."/>
            <person name="Kvist S."/>
            <person name="Moncalvo J.M."/>
        </authorList>
    </citation>
    <scope>NUCLEOTIDE SEQUENCE [LARGE SCALE GENOMIC DNA]</scope>
    <source>
        <strain evidence="2 3">ALG-7-W6</strain>
    </source>
</reference>
<proteinExistence type="predicted"/>
<comment type="caution">
    <text evidence="2">The sequence shown here is derived from an EMBL/GenBank/DDBJ whole genome shotgun (WGS) entry which is preliminary data.</text>
</comment>
<feature type="region of interest" description="Disordered" evidence="1">
    <location>
        <begin position="369"/>
        <end position="432"/>
    </location>
</feature>
<organism evidence="2 3">
    <name type="scientific">Smittium mucronatum</name>
    <dbReference type="NCBI Taxonomy" id="133383"/>
    <lineage>
        <taxon>Eukaryota</taxon>
        <taxon>Fungi</taxon>
        <taxon>Fungi incertae sedis</taxon>
        <taxon>Zoopagomycota</taxon>
        <taxon>Kickxellomycotina</taxon>
        <taxon>Harpellomycetes</taxon>
        <taxon>Harpellales</taxon>
        <taxon>Legeriomycetaceae</taxon>
        <taxon>Smittium</taxon>
    </lineage>
</organism>
<feature type="region of interest" description="Disordered" evidence="1">
    <location>
        <begin position="155"/>
        <end position="221"/>
    </location>
</feature>
<protein>
    <submittedName>
        <fullName evidence="2">Uncharacterized protein</fullName>
    </submittedName>
</protein>
<feature type="compositionally biased region" description="Basic and acidic residues" evidence="1">
    <location>
        <begin position="369"/>
        <end position="386"/>
    </location>
</feature>
<feature type="region of interest" description="Disordered" evidence="1">
    <location>
        <begin position="31"/>
        <end position="52"/>
    </location>
</feature>
<keyword evidence="3" id="KW-1185">Reference proteome</keyword>
<dbReference type="OrthoDB" id="10342476at2759"/>
<dbReference type="EMBL" id="LSSL01001350">
    <property type="protein sequence ID" value="OLY82639.1"/>
    <property type="molecule type" value="Genomic_DNA"/>
</dbReference>
<name>A0A1R0H0I2_9FUNG</name>